<feature type="compositionally biased region" description="Polar residues" evidence="3">
    <location>
        <begin position="448"/>
        <end position="465"/>
    </location>
</feature>
<accession>A0A2P5AM89</accession>
<comment type="caution">
    <text evidence="6">The sequence shown here is derived from an EMBL/GenBank/DDBJ whole genome shotgun (WGS) entry which is preliminary data.</text>
</comment>
<reference evidence="7" key="1">
    <citation type="submission" date="2016-06" db="EMBL/GenBank/DDBJ databases">
        <title>Parallel loss of symbiosis genes in relatives of nitrogen-fixing non-legume Parasponia.</title>
        <authorList>
            <person name="Van Velzen R."/>
            <person name="Holmer R."/>
            <person name="Bu F."/>
            <person name="Rutten L."/>
            <person name="Van Zeijl A."/>
            <person name="Liu W."/>
            <person name="Santuari L."/>
            <person name="Cao Q."/>
            <person name="Sharma T."/>
            <person name="Shen D."/>
            <person name="Roswanjaya Y."/>
            <person name="Wardhani T."/>
            <person name="Kalhor M.S."/>
            <person name="Jansen J."/>
            <person name="Van den Hoogen J."/>
            <person name="Gungor B."/>
            <person name="Hartog M."/>
            <person name="Hontelez J."/>
            <person name="Verver J."/>
            <person name="Yang W.-C."/>
            <person name="Schijlen E."/>
            <person name="Repin R."/>
            <person name="Schilthuizen M."/>
            <person name="Schranz E."/>
            <person name="Heidstra R."/>
            <person name="Miyata K."/>
            <person name="Fedorova E."/>
            <person name="Kohlen W."/>
            <person name="Bisseling T."/>
            <person name="Smit S."/>
            <person name="Geurts R."/>
        </authorList>
    </citation>
    <scope>NUCLEOTIDE SEQUENCE [LARGE SCALE GENOMIC DNA]</scope>
    <source>
        <strain evidence="7">cv. WU1-14</strain>
    </source>
</reference>
<name>A0A2P5AM89_PARAD</name>
<feature type="region of interest" description="Disordered" evidence="3">
    <location>
        <begin position="202"/>
        <end position="227"/>
    </location>
</feature>
<feature type="domain" description="Myb-like" evidence="4">
    <location>
        <begin position="523"/>
        <end position="578"/>
    </location>
</feature>
<dbReference type="SMART" id="SM00717">
    <property type="entry name" value="SANT"/>
    <property type="match status" value="1"/>
</dbReference>
<sequence length="579" mass="64238">MDVARWILEFLIRNPDNERLAKRALAVMPIPNNDSRLKKVVLLRTIECEVSDASVPEAILDNLESVEELDSGQDAAMADSMKAAYCAVALECTVKFLVSNGGKPGGKYLNALKRVWRGRVSRLERSGKSQLFTTDLKRCWDEVEAAIWDDGVCKKLLSRNTRNEAVRLVLEYLKEAWALMGPSFVEWATTLTAKQGGLARLGDGGGGSRAMESSGNEPEVGSGGVDGVVERREPVDAELASPGRGLSVKGMLELANEVRDQRGSSNDQVCDKAVDVPAGLPNSTDFVISYRPATNVKESHREKVVPRNKQVAFHKRRSGPVRISDVEDSDTDPSDGRCNAIPTPEVIRIQEALKSSCLELRAVVTDPLPEALRVAAAILSDLATNNVNHEPRLESQRGKEADVVNPSVEKSIDPVQLTKAVNHEPPLESQRATEADAANPSVEKSTERVQPSDANLGNPSCSHQNNVLRPSLMARNSTAHTYEWDDSIDDSPESMVNRNRLHLPSPKRMAISPLKKYEVKKVSKRRKIKKWSLLEEETLRNGVQKYGKGNWKLILNSYHDIFEERTEVDLKDKWRNMTR</sequence>
<gene>
    <name evidence="6" type="ORF">PanWU01x14_318360</name>
</gene>
<evidence type="ECO:0000259" key="5">
    <source>
        <dbReference type="PROSITE" id="PS51294"/>
    </source>
</evidence>
<dbReference type="Gene3D" id="1.10.246.220">
    <property type="match status" value="1"/>
</dbReference>
<dbReference type="GO" id="GO:0005634">
    <property type="term" value="C:nucleus"/>
    <property type="evidence" value="ECO:0007669"/>
    <property type="project" value="UniProtKB-SubCell"/>
</dbReference>
<evidence type="ECO:0000259" key="4">
    <source>
        <dbReference type="PROSITE" id="PS50090"/>
    </source>
</evidence>
<dbReference type="OrthoDB" id="608866at2759"/>
<dbReference type="InterPro" id="IPR009057">
    <property type="entry name" value="Homeodomain-like_sf"/>
</dbReference>
<feature type="compositionally biased region" description="Basic and acidic residues" evidence="3">
    <location>
        <begin position="424"/>
        <end position="434"/>
    </location>
</feature>
<organism evidence="6 7">
    <name type="scientific">Parasponia andersonii</name>
    <name type="common">Sponia andersonii</name>
    <dbReference type="NCBI Taxonomy" id="3476"/>
    <lineage>
        <taxon>Eukaryota</taxon>
        <taxon>Viridiplantae</taxon>
        <taxon>Streptophyta</taxon>
        <taxon>Embryophyta</taxon>
        <taxon>Tracheophyta</taxon>
        <taxon>Spermatophyta</taxon>
        <taxon>Magnoliopsida</taxon>
        <taxon>eudicotyledons</taxon>
        <taxon>Gunneridae</taxon>
        <taxon>Pentapetalae</taxon>
        <taxon>rosids</taxon>
        <taxon>fabids</taxon>
        <taxon>Rosales</taxon>
        <taxon>Cannabaceae</taxon>
        <taxon>Parasponia</taxon>
    </lineage>
</organism>
<dbReference type="Proteomes" id="UP000237105">
    <property type="component" value="Unassembled WGS sequence"/>
</dbReference>
<evidence type="ECO:0000256" key="3">
    <source>
        <dbReference type="SAM" id="MobiDB-lite"/>
    </source>
</evidence>
<dbReference type="PANTHER" id="PTHR46993">
    <property type="entry name" value="MYB TRANSCRIPTION FACTOR"/>
    <property type="match status" value="1"/>
</dbReference>
<protein>
    <submittedName>
        <fullName evidence="6">GAMYB transcription factor</fullName>
    </submittedName>
</protein>
<dbReference type="Pfam" id="PF00249">
    <property type="entry name" value="Myb_DNA-binding"/>
    <property type="match status" value="1"/>
</dbReference>
<dbReference type="PROSITE" id="PS50090">
    <property type="entry name" value="MYB_LIKE"/>
    <property type="match status" value="1"/>
</dbReference>
<dbReference type="InterPro" id="IPR001005">
    <property type="entry name" value="SANT/Myb"/>
</dbReference>
<evidence type="ECO:0000256" key="2">
    <source>
        <dbReference type="ARBA" id="ARBA00023242"/>
    </source>
</evidence>
<dbReference type="InterPro" id="IPR017930">
    <property type="entry name" value="Myb_dom"/>
</dbReference>
<dbReference type="PROSITE" id="PS51294">
    <property type="entry name" value="HTH_MYB"/>
    <property type="match status" value="1"/>
</dbReference>
<proteinExistence type="predicted"/>
<comment type="subcellular location">
    <subcellularLocation>
        <location evidence="1">Nucleus</location>
    </subcellularLocation>
</comment>
<evidence type="ECO:0000313" key="7">
    <source>
        <dbReference type="Proteomes" id="UP000237105"/>
    </source>
</evidence>
<evidence type="ECO:0000256" key="1">
    <source>
        <dbReference type="ARBA" id="ARBA00004123"/>
    </source>
</evidence>
<dbReference type="PANTHER" id="PTHR46993:SF6">
    <property type="entry name" value="MYB TRANSCRIPTION FACTOR"/>
    <property type="match status" value="1"/>
</dbReference>
<keyword evidence="7" id="KW-1185">Reference proteome</keyword>
<dbReference type="EMBL" id="JXTB01000521">
    <property type="protein sequence ID" value="PON37678.1"/>
    <property type="molecule type" value="Genomic_DNA"/>
</dbReference>
<evidence type="ECO:0000313" key="6">
    <source>
        <dbReference type="EMBL" id="PON37678.1"/>
    </source>
</evidence>
<keyword evidence="2" id="KW-0539">Nucleus</keyword>
<dbReference type="AlphaFoldDB" id="A0A2P5AM89"/>
<dbReference type="SUPFAM" id="SSF46689">
    <property type="entry name" value="Homeodomain-like"/>
    <property type="match status" value="1"/>
</dbReference>
<feature type="region of interest" description="Disordered" evidence="3">
    <location>
        <begin position="424"/>
        <end position="465"/>
    </location>
</feature>
<feature type="domain" description="HTH myb-type" evidence="5">
    <location>
        <begin position="523"/>
        <end position="579"/>
    </location>
</feature>
<dbReference type="CDD" id="cd11660">
    <property type="entry name" value="SANT_TRF"/>
    <property type="match status" value="1"/>
</dbReference>
<feature type="region of interest" description="Disordered" evidence="3">
    <location>
        <begin position="315"/>
        <end position="339"/>
    </location>
</feature>